<gene>
    <name evidence="2" type="ORF">ACIRA0001_1130</name>
</gene>
<protein>
    <submittedName>
        <fullName evidence="2">Uncharacterized protein</fullName>
    </submittedName>
</protein>
<keyword evidence="1" id="KW-0472">Membrane</keyword>
<keyword evidence="1" id="KW-0812">Transmembrane</keyword>
<accession>A0ABP2GR44</accession>
<organism evidence="2 3">
    <name type="scientific">Acinetobacter radioresistens SK82</name>
    <dbReference type="NCBI Taxonomy" id="596318"/>
    <lineage>
        <taxon>Bacteria</taxon>
        <taxon>Pseudomonadati</taxon>
        <taxon>Pseudomonadota</taxon>
        <taxon>Gammaproteobacteria</taxon>
        <taxon>Moraxellales</taxon>
        <taxon>Moraxellaceae</taxon>
        <taxon>Acinetobacter</taxon>
    </lineage>
</organism>
<keyword evidence="1" id="KW-1133">Transmembrane helix</keyword>
<dbReference type="Proteomes" id="UP000018419">
    <property type="component" value="Unassembled WGS sequence"/>
</dbReference>
<dbReference type="EMBL" id="ACVR01000001">
    <property type="protein sequence ID" value="EET84059.1"/>
    <property type="molecule type" value="Genomic_DNA"/>
</dbReference>
<evidence type="ECO:0000313" key="2">
    <source>
        <dbReference type="EMBL" id="EET84059.1"/>
    </source>
</evidence>
<reference evidence="2 3" key="1">
    <citation type="submission" date="2009-07" db="EMBL/GenBank/DDBJ databases">
        <authorList>
            <person name="Madupu R."/>
            <person name="Durkin A.S."/>
            <person name="Torralba M."/>
            <person name="Methe B."/>
            <person name="Sutton G.G."/>
            <person name="Strausberg R.L."/>
            <person name="Nelson K.E."/>
        </authorList>
    </citation>
    <scope>NUCLEOTIDE SEQUENCE [LARGE SCALE GENOMIC DNA]</scope>
    <source>
        <strain evidence="2 3">SK82</strain>
    </source>
</reference>
<keyword evidence="3" id="KW-1185">Reference proteome</keyword>
<comment type="caution">
    <text evidence="2">The sequence shown here is derived from an EMBL/GenBank/DDBJ whole genome shotgun (WGS) entry which is preliminary data.</text>
</comment>
<feature type="transmembrane region" description="Helical" evidence="1">
    <location>
        <begin position="24"/>
        <end position="45"/>
    </location>
</feature>
<evidence type="ECO:0000256" key="1">
    <source>
        <dbReference type="SAM" id="Phobius"/>
    </source>
</evidence>
<sequence>MFLGFKKSVNDIQPIFLDIILNKLSLPISHFYFQYIYLYLLNGLYKKEKNFIKYFKVIYSLNFKSIS</sequence>
<evidence type="ECO:0000313" key="3">
    <source>
        <dbReference type="Proteomes" id="UP000018419"/>
    </source>
</evidence>
<name>A0ABP2GR44_ACIRA</name>
<proteinExistence type="predicted"/>